<protein>
    <submittedName>
        <fullName evidence="2">PRD domain-containing protein</fullName>
    </submittedName>
</protein>
<dbReference type="InterPro" id="IPR011608">
    <property type="entry name" value="PRD"/>
</dbReference>
<evidence type="ECO:0000313" key="5">
    <source>
        <dbReference type="Proteomes" id="UP000235114"/>
    </source>
</evidence>
<feature type="domain" description="PRD" evidence="1">
    <location>
        <begin position="18"/>
        <end position="123"/>
    </location>
</feature>
<dbReference type="SUPFAM" id="SSF63520">
    <property type="entry name" value="PTS-regulatory domain, PRD"/>
    <property type="match status" value="1"/>
</dbReference>
<dbReference type="RefSeq" id="WP_101575336.1">
    <property type="nucleotide sequence ID" value="NZ_PGVA01000002.1"/>
</dbReference>
<dbReference type="Gene3D" id="1.10.1790.10">
    <property type="entry name" value="PRD domain"/>
    <property type="match status" value="1"/>
</dbReference>
<comment type="caution">
    <text evidence="2">The sequence shown here is derived from an EMBL/GenBank/DDBJ whole genome shotgun (WGS) entry which is preliminary data.</text>
</comment>
<evidence type="ECO:0000313" key="2">
    <source>
        <dbReference type="EMBL" id="PLR86551.1"/>
    </source>
</evidence>
<dbReference type="Pfam" id="PF00874">
    <property type="entry name" value="PRD"/>
    <property type="match status" value="1"/>
</dbReference>
<dbReference type="AlphaFoldDB" id="A0A2N5GSC5"/>
<dbReference type="EMBL" id="PGVA01000002">
    <property type="protein sequence ID" value="PLR86551.1"/>
    <property type="molecule type" value="Genomic_DNA"/>
</dbReference>
<name>A0A2N5GSC5_9BACI</name>
<evidence type="ECO:0000313" key="3">
    <source>
        <dbReference type="EMBL" id="PLS00322.1"/>
    </source>
</evidence>
<dbReference type="OrthoDB" id="3192572at2"/>
<evidence type="ECO:0000313" key="4">
    <source>
        <dbReference type="Proteomes" id="UP000234951"/>
    </source>
</evidence>
<dbReference type="InterPro" id="IPR036634">
    <property type="entry name" value="PRD_sf"/>
</dbReference>
<dbReference type="Proteomes" id="UP000234951">
    <property type="component" value="Unassembled WGS sequence"/>
</dbReference>
<evidence type="ECO:0000259" key="1">
    <source>
        <dbReference type="PROSITE" id="PS51372"/>
    </source>
</evidence>
<reference evidence="3 5" key="2">
    <citation type="submission" date="2017-12" db="EMBL/GenBank/DDBJ databases">
        <title>Comparative Functional Genomics of Dry Heat Resistant strains isolated from the Viking Spacecraft.</title>
        <authorList>
            <person name="Seuylemezian A."/>
            <person name="Cooper K."/>
            <person name="Vaishampayan P."/>
        </authorList>
    </citation>
    <scope>NUCLEOTIDE SEQUENCE [LARGE SCALE GENOMIC DNA]</scope>
    <source>
        <strain evidence="3 5">ATCC 29669</strain>
    </source>
</reference>
<sequence>MDKAELNERLELLLTGGVITAEAAAITEKAFENLGSMMNKTAILQSEMLFTHLASALTRLARGEMIEGPPEALLNEVSRTGFNEKIEKEIEFIETQFGNALPVEEKNYLHLHYASVFQQNLLENQV</sequence>
<dbReference type="PROSITE" id="PS51372">
    <property type="entry name" value="PRD_2"/>
    <property type="match status" value="1"/>
</dbReference>
<dbReference type="EMBL" id="PGVD01000012">
    <property type="protein sequence ID" value="PLS00322.1"/>
    <property type="molecule type" value="Genomic_DNA"/>
</dbReference>
<gene>
    <name evidence="2" type="ORF">CU635_01135</name>
    <name evidence="3" type="ORF">CVD25_03540</name>
</gene>
<proteinExistence type="predicted"/>
<dbReference type="Proteomes" id="UP000235114">
    <property type="component" value="Unassembled WGS sequence"/>
</dbReference>
<accession>A0A2N5GSC5</accession>
<organism evidence="2 4">
    <name type="scientific">Bacillus canaveralius</name>
    <dbReference type="NCBI Taxonomy" id="1403243"/>
    <lineage>
        <taxon>Bacteria</taxon>
        <taxon>Bacillati</taxon>
        <taxon>Bacillota</taxon>
        <taxon>Bacilli</taxon>
        <taxon>Bacillales</taxon>
        <taxon>Bacillaceae</taxon>
        <taxon>Bacillus</taxon>
    </lineage>
</organism>
<keyword evidence="5" id="KW-1185">Reference proteome</keyword>
<dbReference type="GO" id="GO:0006355">
    <property type="term" value="P:regulation of DNA-templated transcription"/>
    <property type="evidence" value="ECO:0007669"/>
    <property type="project" value="InterPro"/>
</dbReference>
<reference evidence="2 4" key="1">
    <citation type="submission" date="2017-11" db="EMBL/GenBank/DDBJ databases">
        <title>Comparitive Functional Genomics of Dry Heat Resistant strains isolated from the Viking Spacecraft.</title>
        <authorList>
            <person name="Seuylemezian A."/>
            <person name="Cooper K."/>
            <person name="Vaishampayan P."/>
        </authorList>
    </citation>
    <scope>NUCLEOTIDE SEQUENCE [LARGE SCALE GENOMIC DNA]</scope>
    <source>
        <strain evidence="2 4">M4.6</strain>
    </source>
</reference>